<dbReference type="OrthoDB" id="5846020at2"/>
<dbReference type="STRING" id="29367.CLPUN_33930"/>
<keyword evidence="1" id="KW-0732">Signal</keyword>
<protein>
    <recommendedName>
        <fullName evidence="4">Cell adhesion domain-containing protein</fullName>
    </recommendedName>
</protein>
<evidence type="ECO:0000256" key="1">
    <source>
        <dbReference type="SAM" id="SignalP"/>
    </source>
</evidence>
<accession>A0A1S8TBY1</accession>
<dbReference type="Proteomes" id="UP000190890">
    <property type="component" value="Unassembled WGS sequence"/>
</dbReference>
<comment type="caution">
    <text evidence="2">The sequence shown here is derived from an EMBL/GenBank/DDBJ whole genome shotgun (WGS) entry which is preliminary data.</text>
</comment>
<evidence type="ECO:0008006" key="4">
    <source>
        <dbReference type="Google" id="ProtNLM"/>
    </source>
</evidence>
<feature type="signal peptide" evidence="1">
    <location>
        <begin position="1"/>
        <end position="25"/>
    </location>
</feature>
<name>A0A1S8TBY1_9CLOT</name>
<feature type="chain" id="PRO_5012233163" description="Cell adhesion domain-containing protein" evidence="1">
    <location>
        <begin position="26"/>
        <end position="367"/>
    </location>
</feature>
<evidence type="ECO:0000313" key="3">
    <source>
        <dbReference type="Proteomes" id="UP000190890"/>
    </source>
</evidence>
<proteinExistence type="predicted"/>
<keyword evidence="3" id="KW-1185">Reference proteome</keyword>
<dbReference type="SUPFAM" id="SSF53474">
    <property type="entry name" value="alpha/beta-Hydrolases"/>
    <property type="match status" value="1"/>
</dbReference>
<organism evidence="2 3">
    <name type="scientific">Clostridium puniceum</name>
    <dbReference type="NCBI Taxonomy" id="29367"/>
    <lineage>
        <taxon>Bacteria</taxon>
        <taxon>Bacillati</taxon>
        <taxon>Bacillota</taxon>
        <taxon>Clostridia</taxon>
        <taxon>Eubacteriales</taxon>
        <taxon>Clostridiaceae</taxon>
        <taxon>Clostridium</taxon>
    </lineage>
</organism>
<dbReference type="EMBL" id="LZZM01000188">
    <property type="protein sequence ID" value="OOM75263.1"/>
    <property type="molecule type" value="Genomic_DNA"/>
</dbReference>
<gene>
    <name evidence="2" type="ORF">CLPUN_33930</name>
</gene>
<evidence type="ECO:0000313" key="2">
    <source>
        <dbReference type="EMBL" id="OOM75263.1"/>
    </source>
</evidence>
<sequence>MRKIVISLFALLLCVLGGGTLNVKAAVFDGKTLDTGIYWFGQNNQSEKYVEGQKNSYFDPSKPTVIYIHGWQNGSTKKLHRETFNATSNNSGIDLNVNSADYWVKAGWNIGIFYWNQFADEGELKDAEAKIWTNETSKKMRWRKIDGSYESYAGSEKSVAEIFKNVYGKAMKNFTGSEIRLVGHSLGNQMVINSSKLIEDSISSGEFSINLRPNRVALLDPFWSKGGKSYLGGEWTGEVCREYVTKLKEKGVVFEEYKSSNINDLLIGDSNLEMRKLAVFTDFYPDYVPFIDQSGKHAASREWYFYSFTFNPPAETVNNKNTGNAAASASTKTTRLKEMINLGYMWYQKSGKNTITVSDDTFEKSSY</sequence>
<dbReference type="Gene3D" id="3.40.50.1820">
    <property type="entry name" value="alpha/beta hydrolase"/>
    <property type="match status" value="1"/>
</dbReference>
<reference evidence="2 3" key="1">
    <citation type="submission" date="2016-05" db="EMBL/GenBank/DDBJ databases">
        <title>Microbial solvent formation.</title>
        <authorList>
            <person name="Poehlein A."/>
            <person name="Montoya Solano J.D."/>
            <person name="Flitsch S."/>
            <person name="Krabben P."/>
            <person name="Duerre P."/>
            <person name="Daniel R."/>
        </authorList>
    </citation>
    <scope>NUCLEOTIDE SEQUENCE [LARGE SCALE GENOMIC DNA]</scope>
    <source>
        <strain evidence="2 3">DSM 2619</strain>
    </source>
</reference>
<dbReference type="InterPro" id="IPR029058">
    <property type="entry name" value="AB_hydrolase_fold"/>
</dbReference>
<dbReference type="RefSeq" id="WP_077848421.1">
    <property type="nucleotide sequence ID" value="NZ_LZZM01000188.1"/>
</dbReference>
<dbReference type="AlphaFoldDB" id="A0A1S8TBY1"/>